<evidence type="ECO:0000313" key="3">
    <source>
        <dbReference type="Proteomes" id="UP000470384"/>
    </source>
</evidence>
<dbReference type="PANTHER" id="PTHR12910">
    <property type="entry name" value="NADH-UBIQUINONE OXIDOREDUCTASE SUBUNIT B17.2"/>
    <property type="match status" value="1"/>
</dbReference>
<comment type="caution">
    <text evidence="2">The sequence shown here is derived from an EMBL/GenBank/DDBJ whole genome shotgun (WGS) entry which is preliminary data.</text>
</comment>
<sequence length="127" mass="14706">MMWFRQIFTWWNGQTYGTRLLTWSRGELVGEDSQGNKYYQSRKDPQHRWVIYNGLAEASRIPPEWHGWMHKTVDTPPASAAYKPRAWEKPHMPNLTGSEHAYRPAGSLVTGTPRASTAGDYEAWKPE</sequence>
<dbReference type="InterPro" id="IPR007763">
    <property type="entry name" value="NDUFA12"/>
</dbReference>
<dbReference type="GO" id="GO:0006979">
    <property type="term" value="P:response to oxidative stress"/>
    <property type="evidence" value="ECO:0007669"/>
    <property type="project" value="TreeGrafter"/>
</dbReference>
<keyword evidence="3" id="KW-1185">Reference proteome</keyword>
<keyword evidence="2" id="KW-0830">Ubiquinone</keyword>
<accession>A0A845QBL5</accession>
<dbReference type="NCBIfam" id="NF006040">
    <property type="entry name" value="PRK08183.1"/>
    <property type="match status" value="1"/>
</dbReference>
<dbReference type="EMBL" id="WXYQ01000005">
    <property type="protein sequence ID" value="NBG95550.1"/>
    <property type="molecule type" value="Genomic_DNA"/>
</dbReference>
<evidence type="ECO:0000256" key="1">
    <source>
        <dbReference type="SAM" id="MobiDB-lite"/>
    </source>
</evidence>
<dbReference type="RefSeq" id="WP_027840121.1">
    <property type="nucleotide sequence ID" value="NZ_BMHN01000001.1"/>
</dbReference>
<dbReference type="GO" id="GO:0045271">
    <property type="term" value="C:respiratory chain complex I"/>
    <property type="evidence" value="ECO:0007669"/>
    <property type="project" value="InterPro"/>
</dbReference>
<dbReference type="PANTHER" id="PTHR12910:SF2">
    <property type="entry name" value="NADH DEHYDROGENASE [UBIQUINONE] 1 ALPHA SUBCOMPLEX SUBUNIT 12"/>
    <property type="match status" value="1"/>
</dbReference>
<evidence type="ECO:0000313" key="2">
    <source>
        <dbReference type="EMBL" id="NBG95550.1"/>
    </source>
</evidence>
<dbReference type="GeneID" id="300654984"/>
<feature type="region of interest" description="Disordered" evidence="1">
    <location>
        <begin position="88"/>
        <end position="127"/>
    </location>
</feature>
<organism evidence="2 3">
    <name type="scientific">Pyruvatibacter mobilis</name>
    <dbReference type="NCBI Taxonomy" id="1712261"/>
    <lineage>
        <taxon>Bacteria</taxon>
        <taxon>Pseudomonadati</taxon>
        <taxon>Pseudomonadota</taxon>
        <taxon>Alphaproteobacteria</taxon>
        <taxon>Hyphomicrobiales</taxon>
        <taxon>Parvibaculaceae</taxon>
        <taxon>Pyruvatibacter</taxon>
    </lineage>
</organism>
<dbReference type="Pfam" id="PF05071">
    <property type="entry name" value="NDUFA12"/>
    <property type="match status" value="1"/>
</dbReference>
<proteinExistence type="predicted"/>
<dbReference type="AlphaFoldDB" id="A0A845QBL5"/>
<dbReference type="OrthoDB" id="9795340at2"/>
<reference evidence="2 3" key="1">
    <citation type="journal article" date="2016" name="Int. J. Syst. Evol. Microbiol.">
        <title>Pyruvatibacter mobilis gen. nov., sp. nov., a marine bacterium from the culture broth of Picochlorum sp. 122.</title>
        <authorList>
            <person name="Wang G."/>
            <person name="Tang M."/>
            <person name="Wu H."/>
            <person name="Dai S."/>
            <person name="Li T."/>
            <person name="Chen C."/>
            <person name="He H."/>
            <person name="Fan J."/>
            <person name="Xiang W."/>
            <person name="Li X."/>
        </authorList>
    </citation>
    <scope>NUCLEOTIDE SEQUENCE [LARGE SCALE GENOMIC DNA]</scope>
    <source>
        <strain evidence="2 3">GYP-11</strain>
    </source>
</reference>
<gene>
    <name evidence="2" type="ORF">GTQ45_07365</name>
</gene>
<name>A0A845QBL5_9HYPH</name>
<protein>
    <submittedName>
        <fullName evidence="2">NADH:ubiquinone oxidoreductase subunit NDUFA12</fullName>
    </submittedName>
</protein>
<dbReference type="Proteomes" id="UP000470384">
    <property type="component" value="Unassembled WGS sequence"/>
</dbReference>